<organism evidence="1 2">
    <name type="scientific">Eumeta variegata</name>
    <name type="common">Bagworm moth</name>
    <name type="synonym">Eumeta japonica</name>
    <dbReference type="NCBI Taxonomy" id="151549"/>
    <lineage>
        <taxon>Eukaryota</taxon>
        <taxon>Metazoa</taxon>
        <taxon>Ecdysozoa</taxon>
        <taxon>Arthropoda</taxon>
        <taxon>Hexapoda</taxon>
        <taxon>Insecta</taxon>
        <taxon>Pterygota</taxon>
        <taxon>Neoptera</taxon>
        <taxon>Endopterygota</taxon>
        <taxon>Lepidoptera</taxon>
        <taxon>Glossata</taxon>
        <taxon>Ditrysia</taxon>
        <taxon>Tineoidea</taxon>
        <taxon>Psychidae</taxon>
        <taxon>Oiketicinae</taxon>
        <taxon>Eumeta</taxon>
    </lineage>
</organism>
<dbReference type="Proteomes" id="UP000299102">
    <property type="component" value="Unassembled WGS sequence"/>
</dbReference>
<evidence type="ECO:0000313" key="1">
    <source>
        <dbReference type="EMBL" id="GBP06670.1"/>
    </source>
</evidence>
<evidence type="ECO:0000313" key="2">
    <source>
        <dbReference type="Proteomes" id="UP000299102"/>
    </source>
</evidence>
<protein>
    <submittedName>
        <fullName evidence="1">Uncharacterized protein</fullName>
    </submittedName>
</protein>
<gene>
    <name evidence="1" type="ORF">EVAR_72009_1</name>
</gene>
<name>A0A4C1SZH2_EUMVA</name>
<sequence>MADSKRGARCTLQALLNAALTCYKVDFRDRFNSIRICGNVCRGVTTRDYQDQCQVTVREAVVVFSQTRCADTGCIDLKAQWSVQQRPQVTLPAA</sequence>
<proteinExistence type="predicted"/>
<comment type="caution">
    <text evidence="1">The sequence shown here is derived from an EMBL/GenBank/DDBJ whole genome shotgun (WGS) entry which is preliminary data.</text>
</comment>
<accession>A0A4C1SZH2</accession>
<dbReference type="AlphaFoldDB" id="A0A4C1SZH2"/>
<dbReference type="EMBL" id="BGZK01004069">
    <property type="protein sequence ID" value="GBP06670.1"/>
    <property type="molecule type" value="Genomic_DNA"/>
</dbReference>
<keyword evidence="2" id="KW-1185">Reference proteome</keyword>
<reference evidence="1 2" key="1">
    <citation type="journal article" date="2019" name="Commun. Biol.">
        <title>The bagworm genome reveals a unique fibroin gene that provides high tensile strength.</title>
        <authorList>
            <person name="Kono N."/>
            <person name="Nakamura H."/>
            <person name="Ohtoshi R."/>
            <person name="Tomita M."/>
            <person name="Numata K."/>
            <person name="Arakawa K."/>
        </authorList>
    </citation>
    <scope>NUCLEOTIDE SEQUENCE [LARGE SCALE GENOMIC DNA]</scope>
</reference>